<dbReference type="Pfam" id="PF23585">
    <property type="entry name" value="DUF7137"/>
    <property type="match status" value="1"/>
</dbReference>
<feature type="non-terminal residue" evidence="5">
    <location>
        <position position="1"/>
    </location>
</feature>
<evidence type="ECO:0000256" key="1">
    <source>
        <dbReference type="SAM" id="MobiDB-lite"/>
    </source>
</evidence>
<keyword evidence="2" id="KW-0472">Membrane</keyword>
<feature type="chain" id="PRO_5040371602" description="DUF7137 domain-containing protein" evidence="3">
    <location>
        <begin position="20"/>
        <end position="324"/>
    </location>
</feature>
<dbReference type="PANTHER" id="PTHR42028">
    <property type="entry name" value="CHROMOSOME 1, WHOLE GENOME SHOTGUN SEQUENCE"/>
    <property type="match status" value="1"/>
</dbReference>
<accession>A0A9P8FZ04</accession>
<keyword evidence="2" id="KW-1133">Transmembrane helix</keyword>
<feature type="compositionally biased region" description="Low complexity" evidence="1">
    <location>
        <begin position="46"/>
        <end position="59"/>
    </location>
</feature>
<comment type="caution">
    <text evidence="5">The sequence shown here is derived from an EMBL/GenBank/DDBJ whole genome shotgun (WGS) entry which is preliminary data.</text>
</comment>
<dbReference type="PANTHER" id="PTHR42028:SF1">
    <property type="entry name" value="YALI0E30657P"/>
    <property type="match status" value="1"/>
</dbReference>
<dbReference type="InterPro" id="IPR055561">
    <property type="entry name" value="DUF7137"/>
</dbReference>
<evidence type="ECO:0000256" key="2">
    <source>
        <dbReference type="SAM" id="Phobius"/>
    </source>
</evidence>
<gene>
    <name evidence="5" type="ORF">KCU98_g4373</name>
</gene>
<keyword evidence="3" id="KW-0732">Signal</keyword>
<feature type="region of interest" description="Disordered" evidence="1">
    <location>
        <begin position="46"/>
        <end position="139"/>
    </location>
</feature>
<keyword evidence="2" id="KW-0812">Transmembrane</keyword>
<name>A0A9P8FZ04_AURME</name>
<reference evidence="5" key="1">
    <citation type="journal article" date="2021" name="J Fungi (Basel)">
        <title>Virulence traits and population genomics of the black yeast Aureobasidium melanogenum.</title>
        <authorList>
            <person name="Cernosa A."/>
            <person name="Sun X."/>
            <person name="Gostincar C."/>
            <person name="Fang C."/>
            <person name="Gunde-Cimerman N."/>
            <person name="Song Z."/>
        </authorList>
    </citation>
    <scope>NUCLEOTIDE SEQUENCE</scope>
    <source>
        <strain evidence="5">EXF-9298</strain>
    </source>
</reference>
<proteinExistence type="predicted"/>
<feature type="signal peptide" evidence="3">
    <location>
        <begin position="1"/>
        <end position="19"/>
    </location>
</feature>
<feature type="transmembrane region" description="Helical" evidence="2">
    <location>
        <begin position="300"/>
        <end position="323"/>
    </location>
</feature>
<dbReference type="Proteomes" id="UP000729357">
    <property type="component" value="Unassembled WGS sequence"/>
</dbReference>
<protein>
    <recommendedName>
        <fullName evidence="4">DUF7137 domain-containing protein</fullName>
    </recommendedName>
</protein>
<evidence type="ECO:0000313" key="5">
    <source>
        <dbReference type="EMBL" id="KAG9985939.1"/>
    </source>
</evidence>
<reference evidence="5" key="2">
    <citation type="submission" date="2021-08" db="EMBL/GenBank/DDBJ databases">
        <authorList>
            <person name="Gostincar C."/>
            <person name="Sun X."/>
            <person name="Song Z."/>
            <person name="Gunde-Cimerman N."/>
        </authorList>
    </citation>
    <scope>NUCLEOTIDE SEQUENCE</scope>
    <source>
        <strain evidence="5">EXF-9298</strain>
    </source>
</reference>
<feature type="domain" description="DUF7137" evidence="4">
    <location>
        <begin position="146"/>
        <end position="277"/>
    </location>
</feature>
<evidence type="ECO:0000259" key="4">
    <source>
        <dbReference type="Pfam" id="PF23585"/>
    </source>
</evidence>
<organism evidence="5 6">
    <name type="scientific">Aureobasidium melanogenum</name>
    <name type="common">Aureobasidium pullulans var. melanogenum</name>
    <dbReference type="NCBI Taxonomy" id="46634"/>
    <lineage>
        <taxon>Eukaryota</taxon>
        <taxon>Fungi</taxon>
        <taxon>Dikarya</taxon>
        <taxon>Ascomycota</taxon>
        <taxon>Pezizomycotina</taxon>
        <taxon>Dothideomycetes</taxon>
        <taxon>Dothideomycetidae</taxon>
        <taxon>Dothideales</taxon>
        <taxon>Saccotheciaceae</taxon>
        <taxon>Aureobasidium</taxon>
    </lineage>
</organism>
<keyword evidence="6" id="KW-1185">Reference proteome</keyword>
<feature type="compositionally biased region" description="Low complexity" evidence="1">
    <location>
        <begin position="66"/>
        <end position="139"/>
    </location>
</feature>
<evidence type="ECO:0000313" key="6">
    <source>
        <dbReference type="Proteomes" id="UP000729357"/>
    </source>
</evidence>
<sequence>MRPAQLLSSIALFSALSSASAPWSESFHLKAIRDINDLVFPRQDSSAAAESTTVASKTSDASSAQSTNESSAKSTANSSNKDSSTTNSDASTTGSDKSAAASSGASQSGGSSDASTTGKSTANSSGSSKGTATTKSSKSKTYGVTAGYGGIAMITPNIYSSSSYYKVGDYVTFAWNMTSLSVTPTALDILASCAANQNLYTLAVNQTVNGSTGAVTWDTGNYQATATIPLLTETYTLIIMDAAMPAISATAAYGGLPVYSGHRFGMYTPQPYSNTSGNDTEIYTCVTCKSAASSLESQSLAFIFSIVFITIATYTTLVSGFNVI</sequence>
<dbReference type="EMBL" id="JAHFXS010000349">
    <property type="protein sequence ID" value="KAG9985939.1"/>
    <property type="molecule type" value="Genomic_DNA"/>
</dbReference>
<evidence type="ECO:0000256" key="3">
    <source>
        <dbReference type="SAM" id="SignalP"/>
    </source>
</evidence>
<dbReference type="AlphaFoldDB" id="A0A9P8FZ04"/>